<organism evidence="2 3">
    <name type="scientific">Sulfuritalea hydrogenivorans sk43H</name>
    <dbReference type="NCBI Taxonomy" id="1223802"/>
    <lineage>
        <taxon>Bacteria</taxon>
        <taxon>Pseudomonadati</taxon>
        <taxon>Pseudomonadota</taxon>
        <taxon>Betaproteobacteria</taxon>
        <taxon>Nitrosomonadales</taxon>
        <taxon>Sterolibacteriaceae</taxon>
        <taxon>Sulfuritalea</taxon>
    </lineage>
</organism>
<dbReference type="InterPro" id="IPR050553">
    <property type="entry name" value="Thioredoxin_ResA/DsbE_sf"/>
</dbReference>
<dbReference type="Pfam" id="PF00578">
    <property type="entry name" value="AhpC-TSA"/>
    <property type="match status" value="1"/>
</dbReference>
<keyword evidence="3" id="KW-1185">Reference proteome</keyword>
<dbReference type="InterPro" id="IPR036249">
    <property type="entry name" value="Thioredoxin-like_sf"/>
</dbReference>
<dbReference type="KEGG" id="shd:SUTH_03561"/>
<reference evidence="2 3" key="1">
    <citation type="journal article" date="2014" name="Syst. Appl. Microbiol.">
        <title>Complete genomes of freshwater sulfur oxidizers Sulfuricella denitrificans skB26 and Sulfuritalea hydrogenivorans sk43H: genetic insights into the sulfur oxidation pathway of betaproteobacteria.</title>
        <authorList>
            <person name="Watanabe T."/>
            <person name="Kojima H."/>
            <person name="Fukui M."/>
        </authorList>
    </citation>
    <scope>NUCLEOTIDE SEQUENCE [LARGE SCALE GENOMIC DNA]</scope>
    <source>
        <strain evidence="2">DSM22779</strain>
    </source>
</reference>
<dbReference type="InterPro" id="IPR013766">
    <property type="entry name" value="Thioredoxin_domain"/>
</dbReference>
<dbReference type="OrthoDB" id="9811352at2"/>
<dbReference type="HOGENOM" id="CLU_042529_10_1_4"/>
<sequence length="176" mass="19491">MSDTFNFRNLLPAKRWQRRLLEAGLILAVILGAQYWQTRGLPEGAAPPLAGVLTDGTHARVGAGETATLVAFWSTWCPVCKAEEDNIVAVARDHRVIPVAMQSGDAATVLKHLKERGIDLPQLIDADGRHAMNWRVRSVPTHFVVDARGNVRFRVVGYATTWGLKARLWWAEAFPA</sequence>
<dbReference type="STRING" id="1223802.SUTH_03561"/>
<gene>
    <name evidence="2" type="ORF">SUTH_03561</name>
</gene>
<proteinExistence type="predicted"/>
<dbReference type="RefSeq" id="WP_041101155.1">
    <property type="nucleotide sequence ID" value="NZ_AP012547.1"/>
</dbReference>
<evidence type="ECO:0000313" key="2">
    <source>
        <dbReference type="EMBL" id="BAO31331.1"/>
    </source>
</evidence>
<dbReference type="Proteomes" id="UP000031637">
    <property type="component" value="Chromosome"/>
</dbReference>
<evidence type="ECO:0000259" key="1">
    <source>
        <dbReference type="PROSITE" id="PS51352"/>
    </source>
</evidence>
<dbReference type="GO" id="GO:0016209">
    <property type="term" value="F:antioxidant activity"/>
    <property type="evidence" value="ECO:0007669"/>
    <property type="project" value="InterPro"/>
</dbReference>
<accession>W0SKD6</accession>
<feature type="domain" description="Thioredoxin" evidence="1">
    <location>
        <begin position="40"/>
        <end position="173"/>
    </location>
</feature>
<dbReference type="GO" id="GO:0016491">
    <property type="term" value="F:oxidoreductase activity"/>
    <property type="evidence" value="ECO:0007669"/>
    <property type="project" value="InterPro"/>
</dbReference>
<dbReference type="InterPro" id="IPR000866">
    <property type="entry name" value="AhpC/TSA"/>
</dbReference>
<dbReference type="PANTHER" id="PTHR42852:SF17">
    <property type="entry name" value="THIOREDOXIN-LIKE PROTEIN HI_1115"/>
    <property type="match status" value="1"/>
</dbReference>
<dbReference type="PANTHER" id="PTHR42852">
    <property type="entry name" value="THIOL:DISULFIDE INTERCHANGE PROTEIN DSBE"/>
    <property type="match status" value="1"/>
</dbReference>
<evidence type="ECO:0000313" key="3">
    <source>
        <dbReference type="Proteomes" id="UP000031637"/>
    </source>
</evidence>
<protein>
    <submittedName>
        <fullName evidence="2">Alkyl hydroperoxide reductase/ thiol specific antioxidant/ Mal allergen</fullName>
    </submittedName>
</protein>
<dbReference type="PROSITE" id="PS51352">
    <property type="entry name" value="THIOREDOXIN_2"/>
    <property type="match status" value="1"/>
</dbReference>
<dbReference type="AlphaFoldDB" id="W0SKD6"/>
<dbReference type="Gene3D" id="3.40.30.10">
    <property type="entry name" value="Glutaredoxin"/>
    <property type="match status" value="1"/>
</dbReference>
<dbReference type="EMBL" id="AP012547">
    <property type="protein sequence ID" value="BAO31331.1"/>
    <property type="molecule type" value="Genomic_DNA"/>
</dbReference>
<name>W0SKD6_9PROT</name>
<dbReference type="SUPFAM" id="SSF52833">
    <property type="entry name" value="Thioredoxin-like"/>
    <property type="match status" value="1"/>
</dbReference>